<dbReference type="AlphaFoldDB" id="A0A1H3XDF8"/>
<evidence type="ECO:0000313" key="3">
    <source>
        <dbReference type="Proteomes" id="UP000182257"/>
    </source>
</evidence>
<dbReference type="EMBL" id="FNRF01000001">
    <property type="protein sequence ID" value="SDZ97250.1"/>
    <property type="molecule type" value="Genomic_DNA"/>
</dbReference>
<proteinExistence type="predicted"/>
<reference evidence="2 3" key="1">
    <citation type="submission" date="2016-10" db="EMBL/GenBank/DDBJ databases">
        <authorList>
            <person name="de Groot N.N."/>
        </authorList>
    </citation>
    <scope>NUCLEOTIDE SEQUENCE [LARGE SCALE GENOMIC DNA]</scope>
    <source>
        <strain evidence="2 3">D31d</strain>
    </source>
</reference>
<dbReference type="Proteomes" id="UP000182257">
    <property type="component" value="Unassembled WGS sequence"/>
</dbReference>
<name>A0A1H3XDF8_XYLRU</name>
<gene>
    <name evidence="2" type="ORF">SAMN05216462_0163</name>
</gene>
<protein>
    <submittedName>
        <fullName evidence="2">Uncharacterized protein</fullName>
    </submittedName>
</protein>
<evidence type="ECO:0000313" key="2">
    <source>
        <dbReference type="EMBL" id="SDZ97250.1"/>
    </source>
</evidence>
<sequence>MNRLFVFLLACVIAQFSYGQKELSIKEMENSMAQGNLNIQVDLATECYFTLELTKVIPGKVSDKKQWMFCGVGNDFAHLNFGYYDDDATEQGSLKSIIKRIAEKGKIEKKLTDKKNKKKNKKENRPDPEVIQAINDSI</sequence>
<dbReference type="RefSeq" id="WP_074759820.1">
    <property type="nucleotide sequence ID" value="NZ_FNRF01000001.1"/>
</dbReference>
<accession>A0A1H3XDF8</accession>
<feature type="region of interest" description="Disordered" evidence="1">
    <location>
        <begin position="112"/>
        <end position="138"/>
    </location>
</feature>
<organism evidence="2 3">
    <name type="scientific">Xylanibacter ruminicola</name>
    <name type="common">Prevotella ruminicola</name>
    <dbReference type="NCBI Taxonomy" id="839"/>
    <lineage>
        <taxon>Bacteria</taxon>
        <taxon>Pseudomonadati</taxon>
        <taxon>Bacteroidota</taxon>
        <taxon>Bacteroidia</taxon>
        <taxon>Bacteroidales</taxon>
        <taxon>Prevotellaceae</taxon>
        <taxon>Xylanibacter</taxon>
    </lineage>
</organism>
<evidence type="ECO:0000256" key="1">
    <source>
        <dbReference type="SAM" id="MobiDB-lite"/>
    </source>
</evidence>